<dbReference type="Gene3D" id="3.40.50.1820">
    <property type="entry name" value="alpha/beta hydrolase"/>
    <property type="match status" value="1"/>
</dbReference>
<evidence type="ECO:0000313" key="5">
    <source>
        <dbReference type="EMBL" id="SHH71825.1"/>
    </source>
</evidence>
<dbReference type="OrthoDB" id="9775851at2"/>
<comment type="similarity">
    <text evidence="1 3">Belongs to the type-B carboxylesterase/lipase family.</text>
</comment>
<proteinExistence type="inferred from homology"/>
<name>A0A1M5V9C4_9BRAD</name>
<evidence type="ECO:0000256" key="1">
    <source>
        <dbReference type="ARBA" id="ARBA00005964"/>
    </source>
</evidence>
<dbReference type="Proteomes" id="UP000190675">
    <property type="component" value="Chromosome I"/>
</dbReference>
<dbReference type="EMBL" id="LT670818">
    <property type="protein sequence ID" value="SHH71825.1"/>
    <property type="molecule type" value="Genomic_DNA"/>
</dbReference>
<evidence type="ECO:0000256" key="2">
    <source>
        <dbReference type="ARBA" id="ARBA00022801"/>
    </source>
</evidence>
<gene>
    <name evidence="5" type="ORF">SAMN05444169_9023</name>
</gene>
<dbReference type="RefSeq" id="WP_079572645.1">
    <property type="nucleotide sequence ID" value="NZ_LT670818.1"/>
</dbReference>
<dbReference type="InterPro" id="IPR019826">
    <property type="entry name" value="Carboxylesterase_B_AS"/>
</dbReference>
<evidence type="ECO:0000313" key="6">
    <source>
        <dbReference type="Proteomes" id="UP000190675"/>
    </source>
</evidence>
<keyword evidence="2 3" id="KW-0378">Hydrolase</keyword>
<evidence type="ECO:0000256" key="3">
    <source>
        <dbReference type="RuleBase" id="RU361235"/>
    </source>
</evidence>
<dbReference type="InterPro" id="IPR029058">
    <property type="entry name" value="AB_hydrolase_fold"/>
</dbReference>
<feature type="domain" description="Carboxylesterase type B" evidence="4">
    <location>
        <begin position="49"/>
        <end position="562"/>
    </location>
</feature>
<dbReference type="InterPro" id="IPR002018">
    <property type="entry name" value="CarbesteraseB"/>
</dbReference>
<dbReference type="EC" id="3.1.1.-" evidence="3"/>
<dbReference type="AlphaFoldDB" id="A0A1M5V9C4"/>
<protein>
    <recommendedName>
        <fullName evidence="3">Carboxylic ester hydrolase</fullName>
        <ecNumber evidence="3">3.1.1.-</ecNumber>
    </recommendedName>
</protein>
<dbReference type="PROSITE" id="PS00941">
    <property type="entry name" value="CARBOXYLESTERASE_B_2"/>
    <property type="match status" value="1"/>
</dbReference>
<evidence type="ECO:0000259" key="4">
    <source>
        <dbReference type="Pfam" id="PF00135"/>
    </source>
</evidence>
<dbReference type="SUPFAM" id="SSF53474">
    <property type="entry name" value="alpha/beta-Hydrolases"/>
    <property type="match status" value="1"/>
</dbReference>
<dbReference type="PROSITE" id="PS00122">
    <property type="entry name" value="CARBOXYLESTERASE_B_1"/>
    <property type="match status" value="1"/>
</dbReference>
<dbReference type="Pfam" id="PF00135">
    <property type="entry name" value="COesterase"/>
    <property type="match status" value="1"/>
</dbReference>
<organism evidence="5 6">
    <name type="scientific">Bradyrhizobium erythrophlei</name>
    <dbReference type="NCBI Taxonomy" id="1437360"/>
    <lineage>
        <taxon>Bacteria</taxon>
        <taxon>Pseudomonadati</taxon>
        <taxon>Pseudomonadota</taxon>
        <taxon>Alphaproteobacteria</taxon>
        <taxon>Hyphomicrobiales</taxon>
        <taxon>Nitrobacteraceae</taxon>
        <taxon>Bradyrhizobium</taxon>
    </lineage>
</organism>
<reference evidence="5 6" key="1">
    <citation type="submission" date="2016-11" db="EMBL/GenBank/DDBJ databases">
        <authorList>
            <person name="Jaros S."/>
            <person name="Januszkiewicz K."/>
            <person name="Wedrychowicz H."/>
        </authorList>
    </citation>
    <scope>NUCLEOTIDE SEQUENCE [LARGE SCALE GENOMIC DNA]</scope>
    <source>
        <strain evidence="5 6">GAS242</strain>
    </source>
</reference>
<dbReference type="InterPro" id="IPR050309">
    <property type="entry name" value="Type-B_Carboxylest/Lipase"/>
</dbReference>
<accession>A0A1M5V9C4</accession>
<dbReference type="PANTHER" id="PTHR11559">
    <property type="entry name" value="CARBOXYLESTERASE"/>
    <property type="match status" value="1"/>
</dbReference>
<dbReference type="GO" id="GO:0016787">
    <property type="term" value="F:hydrolase activity"/>
    <property type="evidence" value="ECO:0007669"/>
    <property type="project" value="UniProtKB-KW"/>
</dbReference>
<sequence>MFRVKVASVQRLQESARPRRWLRGRLCPVLLLGVAFALAAPIDRSLAASTLVAAPDGTFQGKLNATGTVREFLGVRYAQPVTLNLRWKPPQPVTPSLVTQDATHFGNHCPQGPTPFGNATLTEDCLFLNVYTPDRSGDHGFDRDDGHDSDGAEGRPVMVWIHGGALAVGESNEYDATKLVQRGVVVVTINYRLGALGFLAHPALTAESPDRISGNYGFQDQQAAMKWVRRNIRAFGGNPERVTVFGESAGGLSTFVNLVSPTARGLFDRAIVESGAYLLTPPTLAQAQAAGTNFANAVQCNQPNPADVLTCLRLLTVSTILGVASFSPAPNVDGKILTQSIASALANGQFNRVPLMNGSNHDEWNLFVALDFDLTGHPVTAATYPAAIAATIGVPLTSPAVALVQAQYPGGSFPTYDQAVGALGTDAIFACTARFADELASAYVRTFAYEFNDGNAPQNFLPPVTFPYGASHASEIQYIFPAANPSGLGLNLPQTPLNANQRLLSDKMVGYWTEFAKSGDPNGNGSPHWPEFERGRQVMQSLVPPTPTTETNFATAHQCAFWDQLTGRMLLAGR</sequence>
<dbReference type="InterPro" id="IPR019819">
    <property type="entry name" value="Carboxylesterase_B_CS"/>
</dbReference>